<dbReference type="EMBL" id="MNCJ02000319">
    <property type="protein sequence ID" value="KAF5811527.1"/>
    <property type="molecule type" value="Genomic_DNA"/>
</dbReference>
<sequence length="56" mass="5806">MAVIRPLSVAMAVMLAVLLSIVSPCVEAQSFAPAPAPTSDGKLLISDIIHIHVVLV</sequence>
<gene>
    <name evidence="2" type="ORF">HanXRQr2_Chr04g0182421</name>
</gene>
<keyword evidence="1" id="KW-0732">Signal</keyword>
<evidence type="ECO:0000313" key="2">
    <source>
        <dbReference type="EMBL" id="KAF5811527.1"/>
    </source>
</evidence>
<dbReference type="Gramene" id="mRNA:HanXRQr2_Chr04g0182421">
    <property type="protein sequence ID" value="CDS:HanXRQr2_Chr04g0182421.1"/>
    <property type="gene ID" value="HanXRQr2_Chr04g0182421"/>
</dbReference>
<feature type="signal peptide" evidence="1">
    <location>
        <begin position="1"/>
        <end position="28"/>
    </location>
</feature>
<evidence type="ECO:0000256" key="1">
    <source>
        <dbReference type="SAM" id="SignalP"/>
    </source>
</evidence>
<keyword evidence="3" id="KW-1185">Reference proteome</keyword>
<comment type="caution">
    <text evidence="2">The sequence shown here is derived from an EMBL/GenBank/DDBJ whole genome shotgun (WGS) entry which is preliminary data.</text>
</comment>
<organism evidence="2 3">
    <name type="scientific">Helianthus annuus</name>
    <name type="common">Common sunflower</name>
    <dbReference type="NCBI Taxonomy" id="4232"/>
    <lineage>
        <taxon>Eukaryota</taxon>
        <taxon>Viridiplantae</taxon>
        <taxon>Streptophyta</taxon>
        <taxon>Embryophyta</taxon>
        <taxon>Tracheophyta</taxon>
        <taxon>Spermatophyta</taxon>
        <taxon>Magnoliopsida</taxon>
        <taxon>eudicotyledons</taxon>
        <taxon>Gunneridae</taxon>
        <taxon>Pentapetalae</taxon>
        <taxon>asterids</taxon>
        <taxon>campanulids</taxon>
        <taxon>Asterales</taxon>
        <taxon>Asteraceae</taxon>
        <taxon>Asteroideae</taxon>
        <taxon>Heliantheae alliance</taxon>
        <taxon>Heliantheae</taxon>
        <taxon>Helianthus</taxon>
    </lineage>
</organism>
<protein>
    <submittedName>
        <fullName evidence="2">Uncharacterized protein</fullName>
    </submittedName>
</protein>
<feature type="chain" id="PRO_5039931067" evidence="1">
    <location>
        <begin position="29"/>
        <end position="56"/>
    </location>
</feature>
<name>A0A9K3JAE8_HELAN</name>
<proteinExistence type="predicted"/>
<reference evidence="2" key="2">
    <citation type="submission" date="2020-06" db="EMBL/GenBank/DDBJ databases">
        <title>Helianthus annuus Genome sequencing and assembly Release 2.</title>
        <authorList>
            <person name="Gouzy J."/>
            <person name="Langlade N."/>
            <person name="Munos S."/>
        </authorList>
    </citation>
    <scope>NUCLEOTIDE SEQUENCE</scope>
    <source>
        <tissue evidence="2">Leaves</tissue>
    </source>
</reference>
<dbReference type="AlphaFoldDB" id="A0A9K3JAE8"/>
<accession>A0A9K3JAE8</accession>
<evidence type="ECO:0000313" key="3">
    <source>
        <dbReference type="Proteomes" id="UP000215914"/>
    </source>
</evidence>
<reference evidence="2" key="1">
    <citation type="journal article" date="2017" name="Nature">
        <title>The sunflower genome provides insights into oil metabolism, flowering and Asterid evolution.</title>
        <authorList>
            <person name="Badouin H."/>
            <person name="Gouzy J."/>
            <person name="Grassa C.J."/>
            <person name="Murat F."/>
            <person name="Staton S.E."/>
            <person name="Cottret L."/>
            <person name="Lelandais-Briere C."/>
            <person name="Owens G.L."/>
            <person name="Carrere S."/>
            <person name="Mayjonade B."/>
            <person name="Legrand L."/>
            <person name="Gill N."/>
            <person name="Kane N.C."/>
            <person name="Bowers J.E."/>
            <person name="Hubner S."/>
            <person name="Bellec A."/>
            <person name="Berard A."/>
            <person name="Berges H."/>
            <person name="Blanchet N."/>
            <person name="Boniface M.C."/>
            <person name="Brunel D."/>
            <person name="Catrice O."/>
            <person name="Chaidir N."/>
            <person name="Claudel C."/>
            <person name="Donnadieu C."/>
            <person name="Faraut T."/>
            <person name="Fievet G."/>
            <person name="Helmstetter N."/>
            <person name="King M."/>
            <person name="Knapp S.J."/>
            <person name="Lai Z."/>
            <person name="Le Paslier M.C."/>
            <person name="Lippi Y."/>
            <person name="Lorenzon L."/>
            <person name="Mandel J.R."/>
            <person name="Marage G."/>
            <person name="Marchand G."/>
            <person name="Marquand E."/>
            <person name="Bret-Mestries E."/>
            <person name="Morien E."/>
            <person name="Nambeesan S."/>
            <person name="Nguyen T."/>
            <person name="Pegot-Espagnet P."/>
            <person name="Pouilly N."/>
            <person name="Raftis F."/>
            <person name="Sallet E."/>
            <person name="Schiex T."/>
            <person name="Thomas J."/>
            <person name="Vandecasteele C."/>
            <person name="Vares D."/>
            <person name="Vear F."/>
            <person name="Vautrin S."/>
            <person name="Crespi M."/>
            <person name="Mangin B."/>
            <person name="Burke J.M."/>
            <person name="Salse J."/>
            <person name="Munos S."/>
            <person name="Vincourt P."/>
            <person name="Rieseberg L.H."/>
            <person name="Langlade N.B."/>
        </authorList>
    </citation>
    <scope>NUCLEOTIDE SEQUENCE</scope>
    <source>
        <tissue evidence="2">Leaves</tissue>
    </source>
</reference>
<dbReference type="Proteomes" id="UP000215914">
    <property type="component" value="Unassembled WGS sequence"/>
</dbReference>